<dbReference type="GO" id="GO:0031398">
    <property type="term" value="P:positive regulation of protein ubiquitination"/>
    <property type="evidence" value="ECO:0007669"/>
    <property type="project" value="TreeGrafter"/>
</dbReference>
<dbReference type="GO" id="GO:2000009">
    <property type="term" value="P:negative regulation of protein localization to cell surface"/>
    <property type="evidence" value="ECO:0007669"/>
    <property type="project" value="TreeGrafter"/>
</dbReference>
<dbReference type="Pfam" id="PF17221">
    <property type="entry name" value="COMMD1_N"/>
    <property type="match status" value="1"/>
</dbReference>
<dbReference type="GO" id="GO:0032434">
    <property type="term" value="P:regulation of proteasomal ubiquitin-dependent protein catabolic process"/>
    <property type="evidence" value="ECO:0007669"/>
    <property type="project" value="TreeGrafter"/>
</dbReference>
<dbReference type="InterPro" id="IPR017920">
    <property type="entry name" value="COMM"/>
</dbReference>
<dbReference type="PANTHER" id="PTHR21199:SF1">
    <property type="entry name" value="COMM DOMAIN-CONTAINING PROTEIN 1"/>
    <property type="match status" value="1"/>
</dbReference>
<evidence type="ECO:0000313" key="5">
    <source>
        <dbReference type="Proteomes" id="UP001146793"/>
    </source>
</evidence>
<dbReference type="EMBL" id="JANTQA010000057">
    <property type="protein sequence ID" value="KAJ3429605.1"/>
    <property type="molecule type" value="Genomic_DNA"/>
</dbReference>
<gene>
    <name evidence="4" type="ORF">M0812_24961</name>
</gene>
<dbReference type="InterPro" id="IPR033776">
    <property type="entry name" value="COMMD1_N"/>
</dbReference>
<evidence type="ECO:0000256" key="2">
    <source>
        <dbReference type="ARBA" id="ARBA00093455"/>
    </source>
</evidence>
<dbReference type="InterPro" id="IPR037351">
    <property type="entry name" value="Murr1"/>
</dbReference>
<evidence type="ECO:0000256" key="1">
    <source>
        <dbReference type="ARBA" id="ARBA00016551"/>
    </source>
</evidence>
<protein>
    <recommendedName>
        <fullName evidence="1">COMM domain-containing protein 1</fullName>
    </recommendedName>
</protein>
<dbReference type="PANTHER" id="PTHR21199">
    <property type="entry name" value="COMM DOMAIN-CONTAINING PROTEIN 1"/>
    <property type="match status" value="1"/>
</dbReference>
<reference evidence="4" key="1">
    <citation type="submission" date="2022-08" db="EMBL/GenBank/DDBJ databases">
        <title>Novel sulphate-reducing endosymbionts in the free-living metamonad Anaeramoeba.</title>
        <authorList>
            <person name="Jerlstrom-Hultqvist J."/>
            <person name="Cepicka I."/>
            <person name="Gallot-Lavallee L."/>
            <person name="Salas-Leiva D."/>
            <person name="Curtis B.A."/>
            <person name="Zahonova K."/>
            <person name="Pipaliya S."/>
            <person name="Dacks J."/>
            <person name="Roger A.J."/>
        </authorList>
    </citation>
    <scope>NUCLEOTIDE SEQUENCE</scope>
    <source>
        <strain evidence="4">Busselton2</strain>
    </source>
</reference>
<dbReference type="PROSITE" id="PS51269">
    <property type="entry name" value="COMM"/>
    <property type="match status" value="1"/>
</dbReference>
<organism evidence="4 5">
    <name type="scientific">Anaeramoeba flamelloides</name>
    <dbReference type="NCBI Taxonomy" id="1746091"/>
    <lineage>
        <taxon>Eukaryota</taxon>
        <taxon>Metamonada</taxon>
        <taxon>Anaeramoebidae</taxon>
        <taxon>Anaeramoeba</taxon>
    </lineage>
</organism>
<comment type="caution">
    <text evidence="4">The sequence shown here is derived from an EMBL/GenBank/DDBJ whole genome shotgun (WGS) entry which is preliminary data.</text>
</comment>
<dbReference type="GO" id="GO:1902306">
    <property type="term" value="P:negative regulation of sodium ion transmembrane transport"/>
    <property type="evidence" value="ECO:0007669"/>
    <property type="project" value="TreeGrafter"/>
</dbReference>
<comment type="similarity">
    <text evidence="2">Belongs to the COMM domain-containing protein 1 family.</text>
</comment>
<sequence length="183" mass="21632">MELKHFDFLLSSLVKKLYHKDKSITNEYLQEGVIDSQLGNDQVLTLVDTLEPILLQIGHSDLSQNALEKLLEPLELRQDFHQHFLKYWEQQRDEIRSIVRNELIFNDRLSGVSWRVDMKTNSKKISNINQPIAIVELLLSRNQQEREDTKPIMFEIDKTQISNLVNQIEEIESLLEKEYNKKN</sequence>
<name>A0AAV7YL00_9EUKA</name>
<dbReference type="GO" id="GO:0005768">
    <property type="term" value="C:endosome"/>
    <property type="evidence" value="ECO:0007669"/>
    <property type="project" value="TreeGrafter"/>
</dbReference>
<proteinExistence type="inferred from homology"/>
<dbReference type="Proteomes" id="UP001146793">
    <property type="component" value="Unassembled WGS sequence"/>
</dbReference>
<dbReference type="GO" id="GO:0055070">
    <property type="term" value="P:copper ion homeostasis"/>
    <property type="evidence" value="ECO:0007669"/>
    <property type="project" value="InterPro"/>
</dbReference>
<dbReference type="AlphaFoldDB" id="A0AAV7YL00"/>
<accession>A0AAV7YL00</accession>
<feature type="domain" description="COMM" evidence="3">
    <location>
        <begin position="108"/>
        <end position="179"/>
    </location>
</feature>
<dbReference type="Pfam" id="PF07258">
    <property type="entry name" value="COMM_domain"/>
    <property type="match status" value="1"/>
</dbReference>
<evidence type="ECO:0000259" key="3">
    <source>
        <dbReference type="PROSITE" id="PS51269"/>
    </source>
</evidence>
<evidence type="ECO:0000313" key="4">
    <source>
        <dbReference type="EMBL" id="KAJ3429605.1"/>
    </source>
</evidence>